<keyword evidence="2" id="KW-1185">Reference proteome</keyword>
<evidence type="ECO:0000313" key="2">
    <source>
        <dbReference type="Proteomes" id="UP001151760"/>
    </source>
</evidence>
<protein>
    <submittedName>
        <fullName evidence="1">Uncharacterized protein</fullName>
    </submittedName>
</protein>
<reference evidence="1" key="1">
    <citation type="journal article" date="2022" name="Int. J. Mol. Sci.">
        <title>Draft Genome of Tanacetum Coccineum: Genomic Comparison of Closely Related Tanacetum-Family Plants.</title>
        <authorList>
            <person name="Yamashiro T."/>
            <person name="Shiraishi A."/>
            <person name="Nakayama K."/>
            <person name="Satake H."/>
        </authorList>
    </citation>
    <scope>NUCLEOTIDE SEQUENCE</scope>
</reference>
<reference evidence="1" key="2">
    <citation type="submission" date="2022-01" db="EMBL/GenBank/DDBJ databases">
        <authorList>
            <person name="Yamashiro T."/>
            <person name="Shiraishi A."/>
            <person name="Satake H."/>
            <person name="Nakayama K."/>
        </authorList>
    </citation>
    <scope>NUCLEOTIDE SEQUENCE</scope>
</reference>
<sequence>MATGSQLNSSIRVSLNPNEDSKVPRVYETVTNNIQEPVQADGGPIRVSCYAGLFTSNSTTNATSLGESLMVNPSNVVESGSVEDVITSNLSGGWTRVSYPDPFSTSSIGMNTSYFPKGDGIKVATQAVDINTKPMSYAGATSGILIIMCTSYFVNWVAEAVIPRRLSKLNINGSRLDALLVIYLDTRECHKKEKEEIRNKSMDDGFVYDKRKFKGVNQVSKLKAGLRVPKGKHKFIYRHVSKPTNNQVDTSKPKVNLASKEDMNLACEKPSKKKISNIASPNPFAALGVDDDKEEEVKNVWDESENLNLPPNKAIHSCLRLFSMFSDAS</sequence>
<comment type="caution">
    <text evidence="1">The sequence shown here is derived from an EMBL/GenBank/DDBJ whole genome shotgun (WGS) entry which is preliminary data.</text>
</comment>
<evidence type="ECO:0000313" key="1">
    <source>
        <dbReference type="EMBL" id="GJS62836.1"/>
    </source>
</evidence>
<organism evidence="1 2">
    <name type="scientific">Tanacetum coccineum</name>
    <dbReference type="NCBI Taxonomy" id="301880"/>
    <lineage>
        <taxon>Eukaryota</taxon>
        <taxon>Viridiplantae</taxon>
        <taxon>Streptophyta</taxon>
        <taxon>Embryophyta</taxon>
        <taxon>Tracheophyta</taxon>
        <taxon>Spermatophyta</taxon>
        <taxon>Magnoliopsida</taxon>
        <taxon>eudicotyledons</taxon>
        <taxon>Gunneridae</taxon>
        <taxon>Pentapetalae</taxon>
        <taxon>asterids</taxon>
        <taxon>campanulids</taxon>
        <taxon>Asterales</taxon>
        <taxon>Asteraceae</taxon>
        <taxon>Asteroideae</taxon>
        <taxon>Anthemideae</taxon>
        <taxon>Anthemidinae</taxon>
        <taxon>Tanacetum</taxon>
    </lineage>
</organism>
<name>A0ABQ4XDE7_9ASTR</name>
<dbReference type="Proteomes" id="UP001151760">
    <property type="component" value="Unassembled WGS sequence"/>
</dbReference>
<accession>A0ABQ4XDE7</accession>
<proteinExistence type="predicted"/>
<gene>
    <name evidence="1" type="ORF">Tco_0677400</name>
</gene>
<dbReference type="EMBL" id="BQNB010009388">
    <property type="protein sequence ID" value="GJS62836.1"/>
    <property type="molecule type" value="Genomic_DNA"/>
</dbReference>